<evidence type="ECO:0000256" key="2">
    <source>
        <dbReference type="ARBA" id="ARBA00004642"/>
    </source>
</evidence>
<evidence type="ECO:0000256" key="9">
    <source>
        <dbReference type="SAM" id="MobiDB-lite"/>
    </source>
</evidence>
<dbReference type="SUPFAM" id="SSF52540">
    <property type="entry name" value="P-loop containing nucleoside triphosphate hydrolases"/>
    <property type="match status" value="4"/>
</dbReference>
<dbReference type="CDD" id="cd00009">
    <property type="entry name" value="AAA"/>
    <property type="match status" value="2"/>
</dbReference>
<evidence type="ECO:0000259" key="10">
    <source>
        <dbReference type="SMART" id="SM00382"/>
    </source>
</evidence>
<dbReference type="PANTHER" id="PTHR48103">
    <property type="entry name" value="MIDASIN-RELATED"/>
    <property type="match status" value="1"/>
</dbReference>
<keyword evidence="8" id="KW-0539">Nucleus</keyword>
<comment type="subcellular location">
    <subcellularLocation>
        <location evidence="1">Nucleus</location>
        <location evidence="1">Nucleolus</location>
    </subcellularLocation>
    <subcellularLocation>
        <location evidence="2">Nucleus</location>
        <location evidence="2">Nucleoplasm</location>
    </subcellularLocation>
</comment>
<evidence type="ECO:0000256" key="7">
    <source>
        <dbReference type="ARBA" id="ARBA00023186"/>
    </source>
</evidence>
<feature type="region of interest" description="Disordered" evidence="9">
    <location>
        <begin position="2648"/>
        <end position="2826"/>
    </location>
</feature>
<dbReference type="WBParaSite" id="jg19261">
    <property type="protein sequence ID" value="jg19261"/>
    <property type="gene ID" value="jg19261"/>
</dbReference>
<dbReference type="GO" id="GO:0005524">
    <property type="term" value="F:ATP binding"/>
    <property type="evidence" value="ECO:0007669"/>
    <property type="project" value="UniProtKB-KW"/>
</dbReference>
<feature type="region of interest" description="Disordered" evidence="9">
    <location>
        <begin position="2840"/>
        <end position="2871"/>
    </location>
</feature>
<dbReference type="Pfam" id="PF17865">
    <property type="entry name" value="AAA_lid_5"/>
    <property type="match status" value="1"/>
</dbReference>
<dbReference type="PANTHER" id="PTHR48103:SF2">
    <property type="entry name" value="MIDASIN"/>
    <property type="match status" value="1"/>
</dbReference>
<feature type="compositionally biased region" description="Basic and acidic residues" evidence="9">
    <location>
        <begin position="2764"/>
        <end position="2778"/>
    </location>
</feature>
<dbReference type="InterPro" id="IPR027417">
    <property type="entry name" value="P-loop_NTPase"/>
</dbReference>
<dbReference type="InterPro" id="IPR040848">
    <property type="entry name" value="AAA_lid_7"/>
</dbReference>
<feature type="domain" description="AAA+ ATPase" evidence="10">
    <location>
        <begin position="568"/>
        <end position="715"/>
    </location>
</feature>
<dbReference type="Gene3D" id="3.40.50.300">
    <property type="entry name" value="P-loop containing nucleotide triphosphate hydrolases"/>
    <property type="match status" value="4"/>
</dbReference>
<dbReference type="GO" id="GO:0030687">
    <property type="term" value="C:preribosome, large subunit precursor"/>
    <property type="evidence" value="ECO:0007669"/>
    <property type="project" value="TreeGrafter"/>
</dbReference>
<dbReference type="FunFam" id="3.40.50.300:FF:000142">
    <property type="entry name" value="Midasin"/>
    <property type="match status" value="2"/>
</dbReference>
<evidence type="ECO:0000313" key="12">
    <source>
        <dbReference type="WBParaSite" id="jg19261"/>
    </source>
</evidence>
<feature type="compositionally biased region" description="Acidic residues" evidence="9">
    <location>
        <begin position="2840"/>
        <end position="2850"/>
    </location>
</feature>
<evidence type="ECO:0000256" key="8">
    <source>
        <dbReference type="ARBA" id="ARBA00023242"/>
    </source>
</evidence>
<keyword evidence="11" id="KW-1185">Reference proteome</keyword>
<dbReference type="InterPro" id="IPR041190">
    <property type="entry name" value="Midasin_AAA_lid_5"/>
</dbReference>
<evidence type="ECO:0000256" key="3">
    <source>
        <dbReference type="ARBA" id="ARBA00007188"/>
    </source>
</evidence>
<dbReference type="SMART" id="SM00382">
    <property type="entry name" value="AAA"/>
    <property type="match status" value="2"/>
</dbReference>
<name>A0A915DGN9_9BILA</name>
<organism evidence="11 12">
    <name type="scientific">Ditylenchus dipsaci</name>
    <dbReference type="NCBI Taxonomy" id="166011"/>
    <lineage>
        <taxon>Eukaryota</taxon>
        <taxon>Metazoa</taxon>
        <taxon>Ecdysozoa</taxon>
        <taxon>Nematoda</taxon>
        <taxon>Chromadorea</taxon>
        <taxon>Rhabditida</taxon>
        <taxon>Tylenchina</taxon>
        <taxon>Tylenchomorpha</taxon>
        <taxon>Sphaerularioidea</taxon>
        <taxon>Anguinidae</taxon>
        <taxon>Anguininae</taxon>
        <taxon>Ditylenchus</taxon>
    </lineage>
</organism>
<feature type="compositionally biased region" description="Basic and acidic residues" evidence="9">
    <location>
        <begin position="2806"/>
        <end position="2815"/>
    </location>
</feature>
<dbReference type="Proteomes" id="UP000887574">
    <property type="component" value="Unplaced"/>
</dbReference>
<dbReference type="Pfam" id="PF17867">
    <property type="entry name" value="AAA_lid_7"/>
    <property type="match status" value="1"/>
</dbReference>
<comment type="similarity">
    <text evidence="3">Belongs to the midasin family.</text>
</comment>
<protein>
    <recommendedName>
        <fullName evidence="4">Midasin</fullName>
    </recommendedName>
</protein>
<dbReference type="InterPro" id="IPR003593">
    <property type="entry name" value="AAA+_ATPase"/>
</dbReference>
<dbReference type="GO" id="GO:0005654">
    <property type="term" value="C:nucleoplasm"/>
    <property type="evidence" value="ECO:0007669"/>
    <property type="project" value="UniProtKB-SubCell"/>
</dbReference>
<dbReference type="GO" id="GO:0016887">
    <property type="term" value="F:ATP hydrolysis activity"/>
    <property type="evidence" value="ECO:0007669"/>
    <property type="project" value="InterPro"/>
</dbReference>
<proteinExistence type="inferred from homology"/>
<feature type="compositionally biased region" description="Acidic residues" evidence="9">
    <location>
        <begin position="2861"/>
        <end position="2871"/>
    </location>
</feature>
<keyword evidence="5" id="KW-0547">Nucleotide-binding</keyword>
<keyword evidence="6" id="KW-0067">ATP-binding</keyword>
<keyword evidence="7" id="KW-0143">Chaperone</keyword>
<evidence type="ECO:0000313" key="11">
    <source>
        <dbReference type="Proteomes" id="UP000887574"/>
    </source>
</evidence>
<feature type="compositionally biased region" description="Acidic residues" evidence="9">
    <location>
        <begin position="2816"/>
        <end position="2826"/>
    </location>
</feature>
<evidence type="ECO:0000256" key="6">
    <source>
        <dbReference type="ARBA" id="ARBA00022840"/>
    </source>
</evidence>
<dbReference type="GO" id="GO:0000055">
    <property type="term" value="P:ribosomal large subunit export from nucleus"/>
    <property type="evidence" value="ECO:0007669"/>
    <property type="project" value="TreeGrafter"/>
</dbReference>
<accession>A0A915DGN9</accession>
<dbReference type="GO" id="GO:0005730">
    <property type="term" value="C:nucleolus"/>
    <property type="evidence" value="ECO:0007669"/>
    <property type="project" value="UniProtKB-SubCell"/>
</dbReference>
<dbReference type="Pfam" id="PF07728">
    <property type="entry name" value="AAA_5"/>
    <property type="match status" value="3"/>
</dbReference>
<feature type="domain" description="AAA+ ATPase" evidence="10">
    <location>
        <begin position="297"/>
        <end position="432"/>
    </location>
</feature>
<dbReference type="GO" id="GO:0000027">
    <property type="term" value="P:ribosomal large subunit assembly"/>
    <property type="evidence" value="ECO:0007669"/>
    <property type="project" value="TreeGrafter"/>
</dbReference>
<feature type="compositionally biased region" description="Acidic residues" evidence="9">
    <location>
        <begin position="2716"/>
        <end position="2741"/>
    </location>
</feature>
<evidence type="ECO:0000256" key="4">
    <source>
        <dbReference type="ARBA" id="ARBA00017143"/>
    </source>
</evidence>
<evidence type="ECO:0000256" key="1">
    <source>
        <dbReference type="ARBA" id="ARBA00004604"/>
    </source>
</evidence>
<sequence length="2871" mass="324191">MSQDSEYSDLIGGYKPVSLSNLNFLDHVNNCLSSDDFETFLQLVCGSVTSSLKSKEAADSSIEWREIGDRAQRLSRCFESGRKLPAVPFAYVQGIVSEAADKGYWLLIDEINLATAECLDAIVQVLDPAIQVDRKFRLFACMNPATDVGKKYLPPSVRSKFTEFYVQDTTEMEEEVCADLPRKYSLRTLCRALALIAENAHGNPQTSLVTGLIISFTSNLNSEEQVKLLSMISKYFGKLPELKSVENSLNYKNKSYVVVEGSHIKRGAVDIKKDKKYIFTPSVRANLAFLASVVATGRFPVLLEGETSAGKTSIIQHLAKISGNRIFRINNHEQTDVQEGRLEFVEGVLLRAVRNGDWIILDELNLAPPAVLEALNRLLDDNREIFVPELNLAVAAHPRFQLFATQNPVGSYAGRKRLSRAFQNRFVIIKYDHLPFMSCPKSPRRIKIKKKRFWHFFVFQWINDAERLVPLGNRAAMTHQENCYDWRQTLADQGYFVLGSRCRSVEDERTVVEVLEKQLKRNIDVKSLFSCQSKYLPEGVLEQCQSSQIVLNYSMCRMLILLSEAWKCNEAVLLVGQTGTGKTTAAHILDQSLLSINCNERTETSDFLGSIRPSSDGLFQWNDGVVLRAMKDGRKLLIDEISLAPDSVLERLNSLLEPERSILPMDGVNSEIVKASADFQILATMNPGDDHGKKELSKALRNRFLEVWCPSEYSLPDTKLIIEKRISGANFENELTQRVTNCFVLFLEYFTQNHGHLFRNTITTRDLKIASPNYSFLNRFTSIFVEELSPTDFVIVLRRQCGQFLSLDIIEKMVAVNNAISNHSIGEGGPFEFNLRDLLRWASATKEFDVRFGFEMVYLKRVTKEQDVIAVREIFDRFFGADSRFIATVPLPLATDRCIRFGTAQLDVIPPDIAVVETNIKKKSFCLLASQSKLLQQLAACVSLNWLCLITGDCNSGKRSTVEILAILSNRRLSTMRLTAETDAIELLGSYEQLSTSASGAASSIQFKWQNSEFVEAYMSGRWILIEDVNCCSSAVLDCLNACLEDGGHLVVPGHSVDDGSIIKKHRDFRAFFTMDPKNGKLSRAMRNRSVEFFVVQESQWNRNPSDAVSVVFRQDQSLFDNIARGAVEWIRASSSVELLQYSAMVSSSDMNAGMVTGMHSSSPQLMLVPRPIIDLNLPVKGGLSKCLSDYYWVCWCEVARISGEPIPAFVFALLTSSSDKRQDTCELGEPLMHAVKEYLQKYISCSGIDDVHKLFQIRSSSSVMNAESCSIDFLRLLRSIRNSAVTERFIQMFPTDNSMVIQEIFSDVLKKYQMSAPFKSFEDCEFFIQNAVSLPFNSGEEVPLKNSLMSFSNDFEEFAQILCVLCRTTVSTGLSAQGQLVDFLKYIPWKNQDVSEAFSMLEVLNYRFNFHSSLKINVLDFLSLPSYQTVIANKFCSAFWTLTFIRKDIEAKKRLRLCELNDRFCSGEQKLSNTKEVTSLIEFATTSFLLLQAVTPPFGLVDPALSDQVQSDYGKETLHYVGAYFSSLKNFLLLTTGSCDELLLEHHGNPVMHSLHLAKKETLNFLGKLSNPSDSFTFYRPPSATFKELHNNLALRDFCSGARIVTSSIALLPARLSVFLQTCESFKQQLAKKFFGFVDLTTMYISALNVLLLGVHRVLSVVNAEVRNRHVYENQSLSKFSLNLRDTSTGTEVLRQAISSDSSLPAHLQLEAVLCHLQHHCDVSSDLLQWIESKWRMWYERYSSKKDSLYVFKARKIDDAEDSVQDSTDPEEIELRHYLPDFSREGALENSGPISYGNSELSGGQIMTIFEVLLGQFSASKCHEHEKISYHSLMRILDNLQCYEDLDNNSDLLEYFHLIYLRKAAESLGGRASKSSEAISNVYAEGDQKEYFRAMNAILELEKCVVGLHHEFPENAVLSELLDRIQSFGVVNVNAPLMKAATLLEKVLTQANEWQQLADRSRSIQPQMLALQEILMDWRRMEVLCWSEIISRMEMDFEETAVLSSWPIFESFEKLASSTNDSQLVCNDEKILLMLIEWIHSSTLGDFDARLKSAELLIRFLEIKVAMGLGTANKFSSTLILRIKSLIRHFKTFSGALRARFSKAKVDVQQQLKNFVDIFKYSDLNLWSIKQSTQKAHAQLFKIIKCFKANCQEPVVDFLLNVMPQLPSPFSIQGIVLPQISTSSKFQIVAERMRCIFSLVIDHAELDRLRSESESFLSLLNQNVSYDGFDDETKEKLQGRALFERQRKFAFLIRGAAQVGLSSRRGLQISSEELTSSSVTRVFVEENDMGRMIRFSAVARNVFLKKFAAAKISQQEHLQKQVPVHVLTHLKGISEYGLHWMVSASQLLVEKILGQKEYFGHMSNGFRLIMKNCEYSDFDYKTFAIAHSQNTIDLRTLAYWTDVLEQVVLCCPKERCSSSFLGQINDLALSIGSNPLALITKSTDDYEELIRAIDSVKRSLGRLSAAHIDCQPKRFGLSDAGQVRDYMHCEEMSGVCLDWSSRIQISQYSNCDFPLLDTPQQSITAILLKVQQLVNCLSQVVDEKSTKKIMCLDSLREIIQLFYRLDLEEAKSELTKLLLQISSSAVKVKYETVKVAYELSSDLNAMMEFATGWFSLFFQLFSSFYINIEAIGCRILTDGFVNPIPKIQEGQSENTKESNETTESNCGMGEGTGGEEDVSSQIENSGQIEGLKGDKSDEPDEPENETAKEGNQPIETEDEFAANLEDIDGEINDGTEEQEGFENQVEWDKGQVEEADEQQLDPKLWEEPSADESKETESAQDEGDWMEKWMTQETKGVDEDLSNDVNEKGLKSPADEECMEVDDGSETQIEEIDQLMDESAAIDDGENSCEGDMTEKTEEPPVDDGQDAAA</sequence>
<evidence type="ECO:0000256" key="5">
    <source>
        <dbReference type="ARBA" id="ARBA00022741"/>
    </source>
</evidence>
<dbReference type="InterPro" id="IPR011704">
    <property type="entry name" value="ATPase_dyneun-rel_AAA"/>
</dbReference>
<reference evidence="12" key="1">
    <citation type="submission" date="2022-11" db="UniProtKB">
        <authorList>
            <consortium name="WormBaseParasite"/>
        </authorList>
    </citation>
    <scope>IDENTIFICATION</scope>
</reference>